<comment type="caution">
    <text evidence="1">The sequence shown here is derived from an EMBL/GenBank/DDBJ whole genome shotgun (WGS) entry which is preliminary data.</text>
</comment>
<proteinExistence type="predicted"/>
<dbReference type="EMBL" id="SAUW01000009">
    <property type="protein sequence ID" value="RWR12001.1"/>
    <property type="molecule type" value="Genomic_DNA"/>
</dbReference>
<evidence type="ECO:0000313" key="2">
    <source>
        <dbReference type="Proteomes" id="UP000285710"/>
    </source>
</evidence>
<gene>
    <name evidence="1" type="ORF">D2T33_09935</name>
</gene>
<dbReference type="Proteomes" id="UP000285710">
    <property type="component" value="Unassembled WGS sequence"/>
</dbReference>
<dbReference type="AlphaFoldDB" id="A0A443IV96"/>
<name>A0A443IV96_9RHOB</name>
<evidence type="ECO:0000313" key="1">
    <source>
        <dbReference type="EMBL" id="RWR12001.1"/>
    </source>
</evidence>
<dbReference type="RefSeq" id="WP_128269678.1">
    <property type="nucleotide sequence ID" value="NZ_SAUW01000009.1"/>
</dbReference>
<reference evidence="1 2" key="2">
    <citation type="submission" date="2019-01" db="EMBL/GenBank/DDBJ databases">
        <authorList>
            <person name="Li Y."/>
        </authorList>
    </citation>
    <scope>NUCLEOTIDE SEQUENCE [LARGE SCALE GENOMIC DNA]</scope>
    <source>
        <strain evidence="1 2">2D-5</strain>
    </source>
</reference>
<organism evidence="1 2">
    <name type="scientific">Paenirhodobacter populi</name>
    <dbReference type="NCBI Taxonomy" id="2306993"/>
    <lineage>
        <taxon>Bacteria</taxon>
        <taxon>Pseudomonadati</taxon>
        <taxon>Pseudomonadota</taxon>
        <taxon>Alphaproteobacteria</taxon>
        <taxon>Rhodobacterales</taxon>
        <taxon>Rhodobacter group</taxon>
        <taxon>Paenirhodobacter</taxon>
    </lineage>
</organism>
<reference evidence="1 2" key="1">
    <citation type="submission" date="2019-01" db="EMBL/GenBank/DDBJ databases">
        <title>Sinorhodobacter populi sp. nov. isolated from the symptomatic bark tissue of Populus euramericana canker.</title>
        <authorList>
            <person name="Xu G."/>
        </authorList>
    </citation>
    <scope>NUCLEOTIDE SEQUENCE [LARGE SCALE GENOMIC DNA]</scope>
    <source>
        <strain evidence="1 2">2D-5</strain>
    </source>
</reference>
<accession>A0A443IV96</accession>
<sequence>MHSGLARRGAAVYAGAMMNIPALSVLRRRSVRTLILIAALAGCTVPGAGGKDRVTVLGGRYVVAAPPGFCVDPGSRRDERDGSFVLFGDCSALSGRVSDQRPAHPAVLSATIGPRTPGPIETTFPGFERFFHSPAGRAALARSGSAGDVQILQVRKTGPVMLLKIRDRSGAQGTPVGQTYWRAIVDLGGRITALSVLPLKSAPMSDAAQIRLLEDFIAAIRTANGWS</sequence>
<evidence type="ECO:0008006" key="3">
    <source>
        <dbReference type="Google" id="ProtNLM"/>
    </source>
</evidence>
<keyword evidence="2" id="KW-1185">Reference proteome</keyword>
<protein>
    <recommendedName>
        <fullName evidence="3">Cation transport ATPase</fullName>
    </recommendedName>
</protein>